<evidence type="ECO:0000256" key="4">
    <source>
        <dbReference type="ARBA" id="ARBA00022692"/>
    </source>
</evidence>
<evidence type="ECO:0000256" key="1">
    <source>
        <dbReference type="ARBA" id="ARBA00004651"/>
    </source>
</evidence>
<evidence type="ECO:0000256" key="5">
    <source>
        <dbReference type="ARBA" id="ARBA00022989"/>
    </source>
</evidence>
<comment type="similarity">
    <text evidence="2 7">Belongs to the membrane-bound acyltransferase family.</text>
</comment>
<evidence type="ECO:0000256" key="2">
    <source>
        <dbReference type="ARBA" id="ARBA00010323"/>
    </source>
</evidence>
<feature type="transmembrane region" description="Helical" evidence="8">
    <location>
        <begin position="401"/>
        <end position="420"/>
    </location>
</feature>
<dbReference type="AlphaFoldDB" id="A0A6N2YH31"/>
<sequence>MVFSSLIFLFRFLPIFLIVYFLVPIKYKNLTLLIFSLIFYTFGEPKYFPLMIASIIVDFVISIIIENNFENRAKCKLLLILSVFFNMGMLFFFKYCNFFIDNINMIFNTSINTIKVSLPLGISFYTFQTLSYTIDVYRGKFKAERNIIDFGAFVSSFPQLIAGPIVKYSDINKEIKNRKITLSNLEEGLEEFIVGLSKKVLIANNIGMLWNEIYSKDIQNISMPLAWIGLLAFSFQIYFDFSGYSSMAIGLGKIIGFNFPINFNFPYISRSISEFWRRWHITLGSWLKEYIYIPIGGNRVSKKRLFVNLLLLWFLTGFWHGAEYNFILWGIYFFILIYLEKLFLSKILNKNVLLSHFYTIILLLIGWCIFAITDLSTLKLYITRLFSLDLNLDYLYYLRNYLIIIIICVLFSTPVVMRFYNNIRKSIKTIIIFTLFLLSIAYLVDSSYNPFLYFRF</sequence>
<proteinExistence type="inferred from homology"/>
<accession>A0A6N2YH31</accession>
<evidence type="ECO:0000313" key="9">
    <source>
        <dbReference type="EMBL" id="VYT66221.1"/>
    </source>
</evidence>
<dbReference type="GO" id="GO:0042121">
    <property type="term" value="P:alginic acid biosynthetic process"/>
    <property type="evidence" value="ECO:0007669"/>
    <property type="project" value="InterPro"/>
</dbReference>
<keyword evidence="6 7" id="KW-0472">Membrane</keyword>
<keyword evidence="7 9" id="KW-0808">Transferase</keyword>
<comment type="subcellular location">
    <subcellularLocation>
        <location evidence="1">Cell membrane</location>
        <topology evidence="1">Multi-pass membrane protein</topology>
    </subcellularLocation>
</comment>
<feature type="transmembrane region" description="Helical" evidence="8">
    <location>
        <begin position="221"/>
        <end position="239"/>
    </location>
</feature>
<dbReference type="InterPro" id="IPR051085">
    <property type="entry name" value="MB_O-acyltransferase"/>
</dbReference>
<gene>
    <name evidence="9" type="primary">patA_1</name>
    <name evidence="9" type="ORF">CTLFYP3_00375</name>
</gene>
<feature type="transmembrane region" description="Helical" evidence="8">
    <location>
        <begin position="7"/>
        <end position="27"/>
    </location>
</feature>
<evidence type="ECO:0000256" key="3">
    <source>
        <dbReference type="ARBA" id="ARBA00022475"/>
    </source>
</evidence>
<feature type="transmembrane region" description="Helical" evidence="8">
    <location>
        <begin position="305"/>
        <end position="320"/>
    </location>
</feature>
<dbReference type="PANTHER" id="PTHR13285:SF18">
    <property type="entry name" value="PROTEIN-CYSTEINE N-PALMITOYLTRANSFERASE RASP"/>
    <property type="match status" value="1"/>
</dbReference>
<feature type="transmembrane region" description="Helical" evidence="8">
    <location>
        <begin position="427"/>
        <end position="444"/>
    </location>
</feature>
<feature type="transmembrane region" description="Helical" evidence="8">
    <location>
        <begin position="77"/>
        <end position="100"/>
    </location>
</feature>
<keyword evidence="3 7" id="KW-1003">Cell membrane</keyword>
<reference evidence="9" key="1">
    <citation type="submission" date="2019-11" db="EMBL/GenBank/DDBJ databases">
        <authorList>
            <person name="Feng L."/>
        </authorList>
    </citation>
    <scope>NUCLEOTIDE SEQUENCE</scope>
    <source>
        <strain evidence="9">CTertiumLFYP3</strain>
    </source>
</reference>
<dbReference type="EMBL" id="CACRTO010000005">
    <property type="protein sequence ID" value="VYT66221.1"/>
    <property type="molecule type" value="Genomic_DNA"/>
</dbReference>
<name>A0A6N2YH31_9CLOT</name>
<dbReference type="InterPro" id="IPR004299">
    <property type="entry name" value="MBOAT_fam"/>
</dbReference>
<feature type="transmembrane region" description="Helical" evidence="8">
    <location>
        <begin position="47"/>
        <end position="65"/>
    </location>
</feature>
<dbReference type="EC" id="2.3.1.-" evidence="9"/>
<dbReference type="Pfam" id="PF03062">
    <property type="entry name" value="MBOAT"/>
    <property type="match status" value="1"/>
</dbReference>
<feature type="transmembrane region" description="Helical" evidence="8">
    <location>
        <begin position="245"/>
        <end position="268"/>
    </location>
</feature>
<dbReference type="PIRSF" id="PIRSF016636">
    <property type="entry name" value="AlgI_DltB"/>
    <property type="match status" value="1"/>
</dbReference>
<evidence type="ECO:0000256" key="8">
    <source>
        <dbReference type="SAM" id="Phobius"/>
    </source>
</evidence>
<dbReference type="GO" id="GO:0005886">
    <property type="term" value="C:plasma membrane"/>
    <property type="evidence" value="ECO:0007669"/>
    <property type="project" value="UniProtKB-SubCell"/>
</dbReference>
<dbReference type="InterPro" id="IPR024194">
    <property type="entry name" value="Ac/AlaTfrase_AlgI/DltB"/>
</dbReference>
<keyword evidence="5 8" id="KW-1133">Transmembrane helix</keyword>
<dbReference type="InterPro" id="IPR028362">
    <property type="entry name" value="AlgI"/>
</dbReference>
<dbReference type="GO" id="GO:0016746">
    <property type="term" value="F:acyltransferase activity"/>
    <property type="evidence" value="ECO:0007669"/>
    <property type="project" value="UniProtKB-KW"/>
</dbReference>
<feature type="transmembrane region" description="Helical" evidence="8">
    <location>
        <begin position="326"/>
        <end position="344"/>
    </location>
</feature>
<dbReference type="RefSeq" id="WP_156624427.1">
    <property type="nucleotide sequence ID" value="NZ_CACRTO010000005.1"/>
</dbReference>
<dbReference type="PIRSF" id="PIRSF500217">
    <property type="entry name" value="AlgI"/>
    <property type="match status" value="1"/>
</dbReference>
<keyword evidence="7 9" id="KW-0012">Acyltransferase</keyword>
<organism evidence="9">
    <name type="scientific">Clostridium tertium</name>
    <dbReference type="NCBI Taxonomy" id="1559"/>
    <lineage>
        <taxon>Bacteria</taxon>
        <taxon>Bacillati</taxon>
        <taxon>Bacillota</taxon>
        <taxon>Clostridia</taxon>
        <taxon>Eubacteriales</taxon>
        <taxon>Clostridiaceae</taxon>
        <taxon>Clostridium</taxon>
    </lineage>
</organism>
<protein>
    <submittedName>
        <fullName evidence="9">Peptidoglycan O-acetyltransferase</fullName>
        <ecNumber evidence="9">2.3.1.-</ecNumber>
    </submittedName>
</protein>
<feature type="transmembrane region" description="Helical" evidence="8">
    <location>
        <begin position="356"/>
        <end position="381"/>
    </location>
</feature>
<dbReference type="PANTHER" id="PTHR13285">
    <property type="entry name" value="ACYLTRANSFERASE"/>
    <property type="match status" value="1"/>
</dbReference>
<evidence type="ECO:0000256" key="6">
    <source>
        <dbReference type="ARBA" id="ARBA00023136"/>
    </source>
</evidence>
<keyword evidence="4 8" id="KW-0812">Transmembrane</keyword>
<evidence type="ECO:0000256" key="7">
    <source>
        <dbReference type="PIRNR" id="PIRNR016636"/>
    </source>
</evidence>